<feature type="binding site" evidence="7">
    <location>
        <position position="190"/>
    </location>
    <ligand>
        <name>UDP-N-acetyl-alpha-D-muramoyl-L-alanyl-D-glutamate</name>
        <dbReference type="ChEBI" id="CHEBI:83900"/>
    </ligand>
</feature>
<dbReference type="GO" id="GO:0051301">
    <property type="term" value="P:cell division"/>
    <property type="evidence" value="ECO:0007669"/>
    <property type="project" value="UniProtKB-KW"/>
</dbReference>
<feature type="modified residue" description="N6-carboxylysine" evidence="7">
    <location>
        <position position="224"/>
    </location>
</feature>
<dbReference type="PANTHER" id="PTHR23135:SF4">
    <property type="entry name" value="UDP-N-ACETYLMURAMOYL-L-ALANYL-D-GLUTAMATE--2,6-DIAMINOPIMELATE LIGASE MURE HOMOLOG, CHLOROPLASTIC"/>
    <property type="match status" value="1"/>
</dbReference>
<dbReference type="GO" id="GO:0071555">
    <property type="term" value="P:cell wall organization"/>
    <property type="evidence" value="ECO:0007669"/>
    <property type="project" value="UniProtKB-KW"/>
</dbReference>
<feature type="short sequence motif" description="Meso-diaminopimelate recognition motif" evidence="7">
    <location>
        <begin position="413"/>
        <end position="416"/>
    </location>
</feature>
<feature type="binding site" evidence="7">
    <location>
        <position position="184"/>
    </location>
    <ligand>
        <name>UDP-N-acetyl-alpha-D-muramoyl-L-alanyl-D-glutamate</name>
        <dbReference type="ChEBI" id="CHEBI:83900"/>
    </ligand>
</feature>
<keyword evidence="7" id="KW-0963">Cytoplasm</keyword>
<evidence type="ECO:0000256" key="1">
    <source>
        <dbReference type="ARBA" id="ARBA00005898"/>
    </source>
</evidence>
<evidence type="ECO:0000256" key="5">
    <source>
        <dbReference type="ARBA" id="ARBA00023306"/>
    </source>
</evidence>
<evidence type="ECO:0000256" key="8">
    <source>
        <dbReference type="RuleBase" id="RU004135"/>
    </source>
</evidence>
<comment type="caution">
    <text evidence="7">Lacks conserved residue(s) required for the propagation of feature annotation.</text>
</comment>
<proteinExistence type="inferred from homology"/>
<dbReference type="NCBIfam" id="TIGR01085">
    <property type="entry name" value="murE"/>
    <property type="match status" value="1"/>
</dbReference>
<comment type="similarity">
    <text evidence="1 7">Belongs to the MurCDEF family. MurE subfamily.</text>
</comment>
<dbReference type="GO" id="GO:0005524">
    <property type="term" value="F:ATP binding"/>
    <property type="evidence" value="ECO:0007669"/>
    <property type="project" value="UniProtKB-UniRule"/>
</dbReference>
<sequence length="495" mass="51934">MAVGQTKSLTELGLTAQQGRQAEIVGLAVDSREVKEGFLFAALPGTQVHGGEFIEKALSRGAVAILTDVEGARIADEALEAHGAALVLAQDPRQALAYTAALWFGEQPEVMVAVTGTNGKTSVASFCRQIWTALGYDAVNLGTTGVEGAWSASLAHTTPEPITLHKALAGAAQAGVTHAAMEASSHGLEQRRLDGVRIAAAGFTNFTQDHLDYHESFEAYFGAKSGLFSRVLPEDGIAVVNIDDPKGYDLAKIAKDRGQQIIRVGRDANADLQLQTQRFTPTSQALRFNWGGQARQVELPLMGGFQAENVLLAAGLVIAAGADAELVFNTLSEMETVRGRMQLAATRENGAAVFVDYAHTPDAVSTALKALRPHVMGRLIAIVGAGGDRDDTKRPLMGQAAAENADIVIVTDDNPRSEDPASIRDAVLRGCPQAVNVGDRAEAILRGVDALGPGDALLIAGKGHETGQIIGDDVLPFDDVEQASVAVSALDGVQP</sequence>
<dbReference type="InterPro" id="IPR013221">
    <property type="entry name" value="Mur_ligase_cen"/>
</dbReference>
<dbReference type="InterPro" id="IPR005761">
    <property type="entry name" value="UDP-N-AcMur-Glu-dNH2Pim_ligase"/>
</dbReference>
<evidence type="ECO:0000256" key="6">
    <source>
        <dbReference type="ARBA" id="ARBA00023316"/>
    </source>
</evidence>
<dbReference type="Pfam" id="PF08245">
    <property type="entry name" value="Mur_ligase_M"/>
    <property type="match status" value="1"/>
</dbReference>
<dbReference type="SUPFAM" id="SSF63418">
    <property type="entry name" value="MurE/MurF N-terminal domain"/>
    <property type="match status" value="1"/>
</dbReference>
<feature type="binding site" evidence="7">
    <location>
        <position position="389"/>
    </location>
    <ligand>
        <name>meso-2,6-diaminopimelate</name>
        <dbReference type="ChEBI" id="CHEBI:57791"/>
    </ligand>
</feature>
<dbReference type="Gene3D" id="3.40.1190.10">
    <property type="entry name" value="Mur-like, catalytic domain"/>
    <property type="match status" value="1"/>
</dbReference>
<evidence type="ECO:0000313" key="13">
    <source>
        <dbReference type="Proteomes" id="UP000193061"/>
    </source>
</evidence>
<feature type="binding site" evidence="7">
    <location>
        <position position="461"/>
    </location>
    <ligand>
        <name>meso-2,6-diaminopimelate</name>
        <dbReference type="ChEBI" id="CHEBI:57791"/>
    </ligand>
</feature>
<keyword evidence="7" id="KW-0547">Nucleotide-binding</keyword>
<dbReference type="InterPro" id="IPR035911">
    <property type="entry name" value="MurE/MurF_N"/>
</dbReference>
<dbReference type="HAMAP" id="MF_00208">
    <property type="entry name" value="MurE"/>
    <property type="match status" value="1"/>
</dbReference>
<dbReference type="Pfam" id="PF01225">
    <property type="entry name" value="Mur_ligase"/>
    <property type="match status" value="1"/>
</dbReference>
<dbReference type="EMBL" id="FWFX01000001">
    <property type="protein sequence ID" value="SLN11188.1"/>
    <property type="molecule type" value="Genomic_DNA"/>
</dbReference>
<feature type="binding site" evidence="7">
    <location>
        <begin position="157"/>
        <end position="158"/>
    </location>
    <ligand>
        <name>UDP-N-acetyl-alpha-D-muramoyl-L-alanyl-D-glutamate</name>
        <dbReference type="ChEBI" id="CHEBI:83900"/>
    </ligand>
</feature>
<dbReference type="InterPro" id="IPR000713">
    <property type="entry name" value="Mur_ligase_N"/>
</dbReference>
<dbReference type="GO" id="GO:0009252">
    <property type="term" value="P:peptidoglycan biosynthetic process"/>
    <property type="evidence" value="ECO:0007669"/>
    <property type="project" value="UniProtKB-UniRule"/>
</dbReference>
<dbReference type="OrthoDB" id="9800958at2"/>
<evidence type="ECO:0000313" key="12">
    <source>
        <dbReference type="EMBL" id="SLN11188.1"/>
    </source>
</evidence>
<dbReference type="SUPFAM" id="SSF53623">
    <property type="entry name" value="MurD-like peptide ligases, catalytic domain"/>
    <property type="match status" value="1"/>
</dbReference>
<feature type="binding site" evidence="7">
    <location>
        <position position="465"/>
    </location>
    <ligand>
        <name>meso-2,6-diaminopimelate</name>
        <dbReference type="ChEBI" id="CHEBI:57791"/>
    </ligand>
</feature>
<dbReference type="PANTHER" id="PTHR23135">
    <property type="entry name" value="MUR LIGASE FAMILY MEMBER"/>
    <property type="match status" value="1"/>
</dbReference>
<keyword evidence="5 7" id="KW-0131">Cell cycle</keyword>
<dbReference type="AlphaFoldDB" id="A0A1X6Y5V8"/>
<dbReference type="NCBIfam" id="NF001126">
    <property type="entry name" value="PRK00139.1-4"/>
    <property type="match status" value="1"/>
</dbReference>
<dbReference type="InterPro" id="IPR004101">
    <property type="entry name" value="Mur_ligase_C"/>
</dbReference>
<keyword evidence="13" id="KW-1185">Reference proteome</keyword>
<dbReference type="UniPathway" id="UPA00219"/>
<dbReference type="GO" id="GO:0008360">
    <property type="term" value="P:regulation of cell shape"/>
    <property type="evidence" value="ECO:0007669"/>
    <property type="project" value="UniProtKB-KW"/>
</dbReference>
<dbReference type="Proteomes" id="UP000193061">
    <property type="component" value="Unassembled WGS sequence"/>
</dbReference>
<keyword evidence="4 7" id="KW-0573">Peptidoglycan synthesis</keyword>
<dbReference type="Pfam" id="PF02875">
    <property type="entry name" value="Mur_ligase_C"/>
    <property type="match status" value="1"/>
</dbReference>
<dbReference type="RefSeq" id="WP_085803640.1">
    <property type="nucleotide sequence ID" value="NZ_FWFX01000001.1"/>
</dbReference>
<keyword evidence="7" id="KW-0460">Magnesium</keyword>
<keyword evidence="7" id="KW-0067">ATP-binding</keyword>
<dbReference type="InterPro" id="IPR036615">
    <property type="entry name" value="Mur_ligase_C_dom_sf"/>
</dbReference>
<protein>
    <recommendedName>
        <fullName evidence="7">UDP-N-acetylmuramoyl-L-alanyl-D-glutamate--2,6-diaminopimelate ligase</fullName>
        <ecNumber evidence="7">6.3.2.13</ecNumber>
    </recommendedName>
    <alternativeName>
        <fullName evidence="7">Meso-A2pm-adding enzyme</fullName>
    </alternativeName>
    <alternativeName>
        <fullName evidence="7">Meso-diaminopimelate-adding enzyme</fullName>
    </alternativeName>
    <alternativeName>
        <fullName evidence="7">UDP-MurNAc-L-Ala-D-Glu:meso-diaminopimelate ligase</fullName>
    </alternativeName>
    <alternativeName>
        <fullName evidence="7">UDP-MurNAc-tripeptide synthetase</fullName>
    </alternativeName>
    <alternativeName>
        <fullName evidence="7">UDP-N-acetylmuramyl-tripeptide synthetase</fullName>
    </alternativeName>
</protein>
<dbReference type="GO" id="GO:0005737">
    <property type="term" value="C:cytoplasm"/>
    <property type="evidence" value="ECO:0007669"/>
    <property type="project" value="UniProtKB-SubCell"/>
</dbReference>
<evidence type="ECO:0000259" key="9">
    <source>
        <dbReference type="Pfam" id="PF01225"/>
    </source>
</evidence>
<evidence type="ECO:0000256" key="7">
    <source>
        <dbReference type="HAMAP-Rule" id="MF_00208"/>
    </source>
</evidence>
<gene>
    <name evidence="7 12" type="primary">murE</name>
    <name evidence="12" type="ORF">ROA7450_00069</name>
</gene>
<dbReference type="GO" id="GO:0008765">
    <property type="term" value="F:UDP-N-acetylmuramoylalanyl-D-glutamate-2,6-diaminopimelate ligase activity"/>
    <property type="evidence" value="ECO:0007669"/>
    <property type="project" value="UniProtKB-UniRule"/>
</dbReference>
<organism evidence="12 13">
    <name type="scientific">Roseovarius albus</name>
    <dbReference type="NCBI Taxonomy" id="1247867"/>
    <lineage>
        <taxon>Bacteria</taxon>
        <taxon>Pseudomonadati</taxon>
        <taxon>Pseudomonadota</taxon>
        <taxon>Alphaproteobacteria</taxon>
        <taxon>Rhodobacterales</taxon>
        <taxon>Roseobacteraceae</taxon>
        <taxon>Roseovarius</taxon>
    </lineage>
</organism>
<evidence type="ECO:0000259" key="10">
    <source>
        <dbReference type="Pfam" id="PF02875"/>
    </source>
</evidence>
<keyword evidence="2 7" id="KW-0132">Cell division</keyword>
<dbReference type="NCBIfam" id="NF001124">
    <property type="entry name" value="PRK00139.1-2"/>
    <property type="match status" value="1"/>
</dbReference>
<comment type="function">
    <text evidence="7">Catalyzes the addition of meso-diaminopimelic acid to the nucleotide precursor UDP-N-acetylmuramoyl-L-alanyl-D-glutamate (UMAG) in the biosynthesis of bacterial cell-wall peptidoglycan.</text>
</comment>
<feature type="domain" description="Mur ligase N-terminal catalytic" evidence="9">
    <location>
        <begin position="24"/>
        <end position="101"/>
    </location>
</feature>
<dbReference type="InterPro" id="IPR036565">
    <property type="entry name" value="Mur-like_cat_sf"/>
</dbReference>
<comment type="subcellular location">
    <subcellularLocation>
        <location evidence="7 8">Cytoplasm</location>
    </subcellularLocation>
</comment>
<accession>A0A1X6Y5V8</accession>
<keyword evidence="3 7" id="KW-0133">Cell shape</keyword>
<evidence type="ECO:0000256" key="3">
    <source>
        <dbReference type="ARBA" id="ARBA00022960"/>
    </source>
</evidence>
<keyword evidence="7 12" id="KW-0436">Ligase</keyword>
<feature type="binding site" evidence="7">
    <location>
        <position position="192"/>
    </location>
    <ligand>
        <name>UDP-N-acetyl-alpha-D-muramoyl-L-alanyl-D-glutamate</name>
        <dbReference type="ChEBI" id="CHEBI:83900"/>
    </ligand>
</feature>
<comment type="pathway">
    <text evidence="7 8">Cell wall biogenesis; peptidoglycan biosynthesis.</text>
</comment>
<feature type="domain" description="Mur ligase C-terminal" evidence="10">
    <location>
        <begin position="339"/>
        <end position="463"/>
    </location>
</feature>
<name>A0A1X6Y5V8_9RHOB</name>
<feature type="binding site" evidence="7">
    <location>
        <begin position="116"/>
        <end position="122"/>
    </location>
    <ligand>
        <name>ATP</name>
        <dbReference type="ChEBI" id="CHEBI:30616"/>
    </ligand>
</feature>
<dbReference type="SUPFAM" id="SSF53244">
    <property type="entry name" value="MurD-like peptide ligases, peptide-binding domain"/>
    <property type="match status" value="1"/>
</dbReference>
<dbReference type="GO" id="GO:0000287">
    <property type="term" value="F:magnesium ion binding"/>
    <property type="evidence" value="ECO:0007669"/>
    <property type="project" value="UniProtKB-UniRule"/>
</dbReference>
<evidence type="ECO:0000256" key="2">
    <source>
        <dbReference type="ARBA" id="ARBA00022618"/>
    </source>
</evidence>
<evidence type="ECO:0000259" key="11">
    <source>
        <dbReference type="Pfam" id="PF08245"/>
    </source>
</evidence>
<feature type="domain" description="Mur ligase central" evidence="11">
    <location>
        <begin position="114"/>
        <end position="316"/>
    </location>
</feature>
<comment type="PTM">
    <text evidence="7">Carboxylation is probably crucial for Mg(2+) binding and, consequently, for the gamma-phosphate positioning of ATP.</text>
</comment>
<comment type="cofactor">
    <cofactor evidence="7">
        <name>Mg(2+)</name>
        <dbReference type="ChEBI" id="CHEBI:18420"/>
    </cofactor>
</comment>
<reference evidence="12 13" key="1">
    <citation type="submission" date="2017-03" db="EMBL/GenBank/DDBJ databases">
        <authorList>
            <person name="Afonso C.L."/>
            <person name="Miller P.J."/>
            <person name="Scott M.A."/>
            <person name="Spackman E."/>
            <person name="Goraichik I."/>
            <person name="Dimitrov K.M."/>
            <person name="Suarez D.L."/>
            <person name="Swayne D.E."/>
        </authorList>
    </citation>
    <scope>NUCLEOTIDE SEQUENCE [LARGE SCALE GENOMIC DNA]</scope>
    <source>
        <strain evidence="12 13">CECT 7450</strain>
    </source>
</reference>
<keyword evidence="6 7" id="KW-0961">Cell wall biogenesis/degradation</keyword>
<dbReference type="Gene3D" id="3.40.1390.10">
    <property type="entry name" value="MurE/MurF, N-terminal domain"/>
    <property type="match status" value="1"/>
</dbReference>
<feature type="binding site" evidence="7">
    <location>
        <begin position="413"/>
        <end position="416"/>
    </location>
    <ligand>
        <name>meso-2,6-diaminopimelate</name>
        <dbReference type="ChEBI" id="CHEBI:57791"/>
    </ligand>
</feature>
<feature type="binding site" evidence="7">
    <location>
        <position position="31"/>
    </location>
    <ligand>
        <name>UDP-N-acetyl-alpha-D-muramoyl-L-alanyl-D-glutamate</name>
        <dbReference type="ChEBI" id="CHEBI:83900"/>
    </ligand>
</feature>
<evidence type="ECO:0000256" key="4">
    <source>
        <dbReference type="ARBA" id="ARBA00022984"/>
    </source>
</evidence>
<dbReference type="EC" id="6.3.2.13" evidence="7"/>
<comment type="catalytic activity">
    <reaction evidence="7">
        <text>UDP-N-acetyl-alpha-D-muramoyl-L-alanyl-D-glutamate + meso-2,6-diaminopimelate + ATP = UDP-N-acetyl-alpha-D-muramoyl-L-alanyl-gamma-D-glutamyl-meso-2,6-diaminopimelate + ADP + phosphate + H(+)</text>
        <dbReference type="Rhea" id="RHEA:23676"/>
        <dbReference type="ChEBI" id="CHEBI:15378"/>
        <dbReference type="ChEBI" id="CHEBI:30616"/>
        <dbReference type="ChEBI" id="CHEBI:43474"/>
        <dbReference type="ChEBI" id="CHEBI:57791"/>
        <dbReference type="ChEBI" id="CHEBI:83900"/>
        <dbReference type="ChEBI" id="CHEBI:83905"/>
        <dbReference type="ChEBI" id="CHEBI:456216"/>
        <dbReference type="EC" id="6.3.2.13"/>
    </reaction>
</comment>
<dbReference type="Gene3D" id="3.90.190.20">
    <property type="entry name" value="Mur ligase, C-terminal domain"/>
    <property type="match status" value="1"/>
</dbReference>